<dbReference type="RefSeq" id="WP_005676357.1">
    <property type="nucleotide sequence ID" value="NZ_CABMOQ010000006.1"/>
</dbReference>
<evidence type="ECO:0000259" key="2">
    <source>
        <dbReference type="Pfam" id="PF13439"/>
    </source>
</evidence>
<gene>
    <name evidence="3" type="primary">pimA</name>
    <name evidence="8" type="ORF">DWY26_03600</name>
    <name evidence="3" type="ORF">ERS852494_00912</name>
    <name evidence="4" type="ORF">ERS852558_04556</name>
    <name evidence="6" type="ORF">F2Y31_05605</name>
    <name evidence="5" type="ORF">F2Y36_12525</name>
    <name evidence="7" type="ORF">Q4469_00430</name>
</gene>
<organism evidence="3 9">
    <name type="scientific">Bacteroides caccae</name>
    <dbReference type="NCBI Taxonomy" id="47678"/>
    <lineage>
        <taxon>Bacteria</taxon>
        <taxon>Pseudomonadati</taxon>
        <taxon>Bacteroidota</taxon>
        <taxon>Bacteroidia</taxon>
        <taxon>Bacteroidales</taxon>
        <taxon>Bacteroidaceae</taxon>
        <taxon>Bacteroides</taxon>
    </lineage>
</organism>
<evidence type="ECO:0000313" key="4">
    <source>
        <dbReference type="EMBL" id="CUQ55777.1"/>
    </source>
</evidence>
<evidence type="ECO:0000313" key="11">
    <source>
        <dbReference type="Proteomes" id="UP000284205"/>
    </source>
</evidence>
<dbReference type="InterPro" id="IPR050194">
    <property type="entry name" value="Glycosyltransferase_grp1"/>
</dbReference>
<proteinExistence type="predicted"/>
<evidence type="ECO:0000313" key="3">
    <source>
        <dbReference type="EMBL" id="CUO85606.1"/>
    </source>
</evidence>
<dbReference type="EMBL" id="VVYD01000003">
    <property type="protein sequence ID" value="KAA5501617.1"/>
    <property type="molecule type" value="Genomic_DNA"/>
</dbReference>
<evidence type="ECO:0000313" key="8">
    <source>
        <dbReference type="EMBL" id="RGR73844.1"/>
    </source>
</evidence>
<accession>A0A174IHC7</accession>
<dbReference type="EMBL" id="VVYP01000015">
    <property type="protein sequence ID" value="KAA5462718.1"/>
    <property type="molecule type" value="Genomic_DNA"/>
</dbReference>
<dbReference type="Proteomes" id="UP000284205">
    <property type="component" value="Unassembled WGS sequence"/>
</dbReference>
<dbReference type="Proteomes" id="UP000095725">
    <property type="component" value="Unassembled WGS sequence"/>
</dbReference>
<dbReference type="Pfam" id="PF00534">
    <property type="entry name" value="Glycos_transf_1"/>
    <property type="match status" value="1"/>
</dbReference>
<evidence type="ECO:0000259" key="1">
    <source>
        <dbReference type="Pfam" id="PF00534"/>
    </source>
</evidence>
<evidence type="ECO:0000313" key="5">
    <source>
        <dbReference type="EMBL" id="KAA5462718.1"/>
    </source>
</evidence>
<dbReference type="EC" id="2.4.-.-" evidence="7"/>
<dbReference type="Proteomes" id="UP000475905">
    <property type="component" value="Unassembled WGS sequence"/>
</dbReference>
<dbReference type="Proteomes" id="UP001170023">
    <property type="component" value="Unassembled WGS sequence"/>
</dbReference>
<reference evidence="8 11" key="2">
    <citation type="submission" date="2018-08" db="EMBL/GenBank/DDBJ databases">
        <title>A genome reference for cultivated species of the human gut microbiota.</title>
        <authorList>
            <person name="Zou Y."/>
            <person name="Xue W."/>
            <person name="Luo G."/>
        </authorList>
    </citation>
    <scope>NUCLEOTIDE SEQUENCE [LARGE SCALE GENOMIC DNA]</scope>
    <source>
        <strain evidence="8 11">AF24-29LB</strain>
    </source>
</reference>
<dbReference type="EMBL" id="CZAI01000002">
    <property type="protein sequence ID" value="CUO85606.1"/>
    <property type="molecule type" value="Genomic_DNA"/>
</dbReference>
<dbReference type="PANTHER" id="PTHR45947:SF14">
    <property type="entry name" value="SLL1723 PROTEIN"/>
    <property type="match status" value="1"/>
</dbReference>
<dbReference type="GO" id="GO:0016757">
    <property type="term" value="F:glycosyltransferase activity"/>
    <property type="evidence" value="ECO:0007669"/>
    <property type="project" value="UniProtKB-KW"/>
</dbReference>
<reference evidence="12 13" key="3">
    <citation type="journal article" date="2019" name="Nat. Med.">
        <title>A library of human gut bacterial isolates paired with longitudinal multiomics data enables mechanistic microbiome research.</title>
        <authorList>
            <person name="Poyet M."/>
            <person name="Groussin M."/>
            <person name="Gibbons S.M."/>
            <person name="Avila-Pacheco J."/>
            <person name="Jiang X."/>
            <person name="Kearney S.M."/>
            <person name="Perrotta A.R."/>
            <person name="Berdy B."/>
            <person name="Zhao S."/>
            <person name="Lieberman T.D."/>
            <person name="Swanson P.K."/>
            <person name="Smith M."/>
            <person name="Roesemann S."/>
            <person name="Alexander J.E."/>
            <person name="Rich S.A."/>
            <person name="Livny J."/>
            <person name="Vlamakis H."/>
            <person name="Clish C."/>
            <person name="Bullock K."/>
            <person name="Deik A."/>
            <person name="Scott J."/>
            <person name="Pierce K.A."/>
            <person name="Xavier R.J."/>
            <person name="Alm E.J."/>
        </authorList>
    </citation>
    <scope>NUCLEOTIDE SEQUENCE [LARGE SCALE GENOMIC DNA]</scope>
    <source>
        <strain evidence="6 12">BIOML-A19</strain>
        <strain evidence="5 13">BIOML-A31</strain>
    </source>
</reference>
<name>A0A174IHC7_9BACE</name>
<dbReference type="EMBL" id="QRUO01000002">
    <property type="protein sequence ID" value="RGR73844.1"/>
    <property type="molecule type" value="Genomic_DNA"/>
</dbReference>
<dbReference type="InterPro" id="IPR028098">
    <property type="entry name" value="Glyco_trans_4-like_N"/>
</dbReference>
<reference evidence="7" key="4">
    <citation type="submission" date="2023-07" db="EMBL/GenBank/DDBJ databases">
        <title>Whole Genome Sequencing of Colonoscopy isolates.</title>
        <authorList>
            <person name="Surve S.V."/>
            <person name="Valls R.A."/>
            <person name="Barrak K.E."/>
            <person name="Gardner T.B."/>
            <person name="O'Toole G.A."/>
        </authorList>
    </citation>
    <scope>NUCLEOTIDE SEQUENCE</scope>
    <source>
        <strain evidence="7">GP0119</strain>
    </source>
</reference>
<keyword evidence="3" id="KW-0328">Glycosyltransferase</keyword>
<sequence length="369" mass="41878">MAINVLEVIRQGQVGGGESHLLDLIAGFDNRVNPIVLSFTGGQMIDALTQRGVKCHVVNTSHPFDVRITRQIKELILRENIQLIHAHGSRAASNVAFIARKLHIPMVYTVHGWSFHQDQSFFIKRLRAWSEKIICKLSKEVICVSESNRITGQKTFGLKHSIVIENGINLTKFNPHREFSNLRNEFGFTDEDFVIGFVGRITLQKAPLDFVKSIALARQKDKRIKALLVGQGDMEEETKEAIRLYGMEKHIRTSPFRSDVPDVLHAIDVFCLPSLWEGLSIALLEAMAMKKALVVTPTDGTKEVITHQQSGLIVDFGKPEELAECYLAYLHHPEWKEDYGVTAMSTIQERFNSRRVSQQVTEVYYDILR</sequence>
<evidence type="ECO:0000313" key="10">
    <source>
        <dbReference type="Proteomes" id="UP000095725"/>
    </source>
</evidence>
<dbReference type="EMBL" id="JAUONL010000001">
    <property type="protein sequence ID" value="MDO6356179.1"/>
    <property type="molecule type" value="Genomic_DNA"/>
</dbReference>
<evidence type="ECO:0000313" key="7">
    <source>
        <dbReference type="EMBL" id="MDO6356179.1"/>
    </source>
</evidence>
<dbReference type="STRING" id="47678.ERS852494_00912"/>
<evidence type="ECO:0000313" key="12">
    <source>
        <dbReference type="Proteomes" id="UP000368418"/>
    </source>
</evidence>
<dbReference type="PANTHER" id="PTHR45947">
    <property type="entry name" value="SULFOQUINOVOSYL TRANSFERASE SQD2"/>
    <property type="match status" value="1"/>
</dbReference>
<dbReference type="GeneID" id="75114080"/>
<dbReference type="EMBL" id="CZBL01000037">
    <property type="protein sequence ID" value="CUQ55777.1"/>
    <property type="molecule type" value="Genomic_DNA"/>
</dbReference>
<dbReference type="InterPro" id="IPR001296">
    <property type="entry name" value="Glyco_trans_1"/>
</dbReference>
<reference evidence="9 10" key="1">
    <citation type="submission" date="2015-09" db="EMBL/GenBank/DDBJ databases">
        <authorList>
            <consortium name="Pathogen Informatics"/>
        </authorList>
    </citation>
    <scope>NUCLEOTIDE SEQUENCE [LARGE SCALE GENOMIC DNA]</scope>
    <source>
        <strain evidence="3 9">2789STDY5834880</strain>
        <strain evidence="4 10">2789STDY5834946</strain>
    </source>
</reference>
<dbReference type="Proteomes" id="UP000368418">
    <property type="component" value="Unassembled WGS sequence"/>
</dbReference>
<dbReference type="SUPFAM" id="SSF53756">
    <property type="entry name" value="UDP-Glycosyltransferase/glycogen phosphorylase"/>
    <property type="match status" value="1"/>
</dbReference>
<dbReference type="Gene3D" id="3.40.50.2000">
    <property type="entry name" value="Glycogen Phosphorylase B"/>
    <property type="match status" value="2"/>
</dbReference>
<evidence type="ECO:0000313" key="13">
    <source>
        <dbReference type="Proteomes" id="UP000475905"/>
    </source>
</evidence>
<dbReference type="EC" id="2.4.1.57" evidence="3"/>
<dbReference type="KEGG" id="bcac:CGC64_11555"/>
<dbReference type="Proteomes" id="UP000095657">
    <property type="component" value="Unassembled WGS sequence"/>
</dbReference>
<evidence type="ECO:0000313" key="9">
    <source>
        <dbReference type="Proteomes" id="UP000095657"/>
    </source>
</evidence>
<protein>
    <submittedName>
        <fullName evidence="7 8">Glycosyltransferase</fullName>
        <ecNumber evidence="7">2.4.-.-</ecNumber>
    </submittedName>
    <submittedName>
        <fullName evidence="5">Glycosyltransferase family 4 protein</fullName>
    </submittedName>
    <submittedName>
        <fullName evidence="3">Group 1 glycosyl transferase</fullName>
        <ecNumber evidence="3">2.4.1.57</ecNumber>
    </submittedName>
</protein>
<feature type="domain" description="Glycosyltransferase subfamily 4-like N-terminal" evidence="2">
    <location>
        <begin position="14"/>
        <end position="171"/>
    </location>
</feature>
<evidence type="ECO:0000313" key="6">
    <source>
        <dbReference type="EMBL" id="KAA5501617.1"/>
    </source>
</evidence>
<keyword evidence="3" id="KW-0808">Transferase</keyword>
<dbReference type="Pfam" id="PF13439">
    <property type="entry name" value="Glyco_transf_4"/>
    <property type="match status" value="1"/>
</dbReference>
<feature type="domain" description="Glycosyl transferase family 1" evidence="1">
    <location>
        <begin position="181"/>
        <end position="338"/>
    </location>
</feature>
<dbReference type="AlphaFoldDB" id="A0A174IHC7"/>